<feature type="region of interest" description="Disordered" evidence="1">
    <location>
        <begin position="1"/>
        <end position="27"/>
    </location>
</feature>
<sequence length="57" mass="6240">MTIADTLAHAPSEPGAPQQEALWAPPEAPIDMPRQVLQPVTGGWSLRRLWPVRDVNA</sequence>
<evidence type="ECO:0000256" key="1">
    <source>
        <dbReference type="SAM" id="MobiDB-lite"/>
    </source>
</evidence>
<gene>
    <name evidence="2" type="ORF">GZA08_09530</name>
</gene>
<reference evidence="2 3" key="1">
    <citation type="submission" date="2020-02" db="EMBL/GenBank/DDBJ databases">
        <title>Pseudoroseicyclus tamarix, sp. nov., isolated from offshore sediment of a Tamarix chinensis forest.</title>
        <authorList>
            <person name="Gai Y."/>
        </authorList>
    </citation>
    <scope>NUCLEOTIDE SEQUENCE [LARGE SCALE GENOMIC DNA]</scope>
    <source>
        <strain evidence="2 3">CLL3-39</strain>
    </source>
</reference>
<organism evidence="2 3">
    <name type="scientific">Pseudoroseicyclus tamaricis</name>
    <dbReference type="NCBI Taxonomy" id="2705421"/>
    <lineage>
        <taxon>Bacteria</taxon>
        <taxon>Pseudomonadati</taxon>
        <taxon>Pseudomonadota</taxon>
        <taxon>Alphaproteobacteria</taxon>
        <taxon>Rhodobacterales</taxon>
        <taxon>Paracoccaceae</taxon>
        <taxon>Pseudoroseicyclus</taxon>
    </lineage>
</organism>
<dbReference type="Proteomes" id="UP000474757">
    <property type="component" value="Unassembled WGS sequence"/>
</dbReference>
<accession>A0A6B2K3N1</accession>
<keyword evidence="3" id="KW-1185">Reference proteome</keyword>
<dbReference type="EMBL" id="JAAGAB010000002">
    <property type="protein sequence ID" value="NDV01206.1"/>
    <property type="molecule type" value="Genomic_DNA"/>
</dbReference>
<dbReference type="RefSeq" id="WP_163892679.1">
    <property type="nucleotide sequence ID" value="NZ_JAAFYS010000002.1"/>
</dbReference>
<evidence type="ECO:0000313" key="2">
    <source>
        <dbReference type="EMBL" id="NDV01206.1"/>
    </source>
</evidence>
<name>A0A6B2K3N1_9RHOB</name>
<proteinExistence type="predicted"/>
<comment type="caution">
    <text evidence="2">The sequence shown here is derived from an EMBL/GenBank/DDBJ whole genome shotgun (WGS) entry which is preliminary data.</text>
</comment>
<evidence type="ECO:0000313" key="3">
    <source>
        <dbReference type="Proteomes" id="UP000474757"/>
    </source>
</evidence>
<protein>
    <submittedName>
        <fullName evidence="2">Uncharacterized protein</fullName>
    </submittedName>
</protein>
<dbReference type="AlphaFoldDB" id="A0A6B2K3N1"/>